<dbReference type="EMBL" id="LR796296">
    <property type="protein sequence ID" value="CAB4134640.1"/>
    <property type="molecule type" value="Genomic_DNA"/>
</dbReference>
<organism evidence="1">
    <name type="scientific">uncultured Caudovirales phage</name>
    <dbReference type="NCBI Taxonomy" id="2100421"/>
    <lineage>
        <taxon>Viruses</taxon>
        <taxon>Duplodnaviria</taxon>
        <taxon>Heunggongvirae</taxon>
        <taxon>Uroviricota</taxon>
        <taxon>Caudoviricetes</taxon>
        <taxon>Peduoviridae</taxon>
        <taxon>Maltschvirus</taxon>
        <taxon>Maltschvirus maltsch</taxon>
    </lineage>
</organism>
<sequence>MSFGFGFGFPRKSLAAGFTPLSLFAAGEVGAWYDPSNFSTLFQDSAGTTPVTAVEQPVGLMLDGSKGLALGAELVTNGDFSNGLTGWTNSSTGTGTATVTAGQLSLFRLNSTNVGQVFQAISGTSFYRVTFTVISGSVFVGFGANGGNFTAGSYSFIWYSVPTNISLANPNDGTTGVIDNISVKALPGNHAFQTTSANRPTLSARYNLLTKSQQYDDAAWTKSNAFVQTNLLTYSQDFTNVAWNKQFATVVSNTAVAPDETTTASLIYPTSTGPTREIYQAVTIATEVRTHSVYVKSAGFTWVYLGSNDPLPAGVFFNLSGNGAVGTKATNWNGTITPVGNGWFRITATSPSVLQTYLVVATVDGDNTTTATTNGTSGIYIWGAQLVQGSVPGDYRATTSAALPVLYSDPIGGVTAEKLCEDAATAEHFVQQIFSITKGVRATFSGYVKAAERQYVTLYAIFYDLTPSRITFNLNDGTASTITSGGNLTVNPSVNMGNGWWRFSFTMDTGTGAVAPLIAFETNNGSTYNYLGDGSSGIYVWGSDLRPSNDGVGLPAYQRVNTSTDYDTAGFPPYLLANGSTTSLATNSIDFSATNKMTVWAGVRKLSDAALGIVAELGATGGLNSFTAFAPRTVATGNYGFTSQGSATSNAIGTASFASPITNVVAGIGDIAAPVVTLRVNGTQDATNTATQGTGNYGNYPLYIGARAGTSLFFNGRLYSLIVRGASTTATTLSSAETWVNSKTKAY</sequence>
<protein>
    <submittedName>
        <fullName evidence="1">Uncharacterized protein</fullName>
    </submittedName>
</protein>
<gene>
    <name evidence="1" type="ORF">UFOVP274_14</name>
</gene>
<reference evidence="1" key="1">
    <citation type="submission" date="2020-04" db="EMBL/GenBank/DDBJ databases">
        <authorList>
            <person name="Chiriac C."/>
            <person name="Salcher M."/>
            <person name="Ghai R."/>
            <person name="Kavagutti S V."/>
        </authorList>
    </citation>
    <scope>NUCLEOTIDE SEQUENCE</scope>
</reference>
<evidence type="ECO:0000313" key="1">
    <source>
        <dbReference type="EMBL" id="CAB4134640.1"/>
    </source>
</evidence>
<accession>A0A6J5LNJ5</accession>
<proteinExistence type="predicted"/>
<name>A0A6J5LNJ5_9CAUD</name>